<dbReference type="EMBL" id="CP123872">
    <property type="protein sequence ID" value="WND02819.1"/>
    <property type="molecule type" value="Genomic_DNA"/>
</dbReference>
<sequence length="358" mass="41849">MKILLWISFLALIFTIPAQGTLKGKDRFKKLVSEYVKASNQTHYYKTRTTKRQRTLAQLRKERYLARQQGRRLAIKDYSQDIQKFIQKEAKRLQKVEDRQTGKLNKLVEKYNRIKKLDRLSQDFLVYITAVIDIKNRDYDSAFATLKGLLEKKSPIVAVWPTYFEYFYQTAYLTGRTDYALWGLKVHRSKATKVEPHTLYIEAELLIRKKRLKQASEQLEKGIGFYKEKNCPVEPRYAQLLQELQSKNYSGIVYSMLASKKYWGHNPLIGASLKPAYMEDALIPKKKRYQYKPGSVTTSMVIDPTGLVTCTVATKSDPGVKILEINARRAVKKFLYYLDENDPQKGWIYNQTFVISFQ</sequence>
<protein>
    <submittedName>
        <fullName evidence="1">Uncharacterized protein</fullName>
    </submittedName>
</protein>
<reference evidence="1" key="1">
    <citation type="submission" date="2023-04" db="EMBL/GenBank/DDBJ databases">
        <title>Complete genome sequence of Temperatibacter marinus.</title>
        <authorList>
            <person name="Rong J.-C."/>
            <person name="Yi M.-L."/>
            <person name="Zhao Q."/>
        </authorList>
    </citation>
    <scope>NUCLEOTIDE SEQUENCE</scope>
    <source>
        <strain evidence="1">NBRC 110045</strain>
    </source>
</reference>
<organism evidence="1 2">
    <name type="scientific">Temperatibacter marinus</name>
    <dbReference type="NCBI Taxonomy" id="1456591"/>
    <lineage>
        <taxon>Bacteria</taxon>
        <taxon>Pseudomonadati</taxon>
        <taxon>Pseudomonadota</taxon>
        <taxon>Alphaproteobacteria</taxon>
        <taxon>Kordiimonadales</taxon>
        <taxon>Temperatibacteraceae</taxon>
        <taxon>Temperatibacter</taxon>
    </lineage>
</organism>
<dbReference type="AlphaFoldDB" id="A0AA52EIA2"/>
<accession>A0AA52EIA2</accession>
<proteinExistence type="predicted"/>
<evidence type="ECO:0000313" key="1">
    <source>
        <dbReference type="EMBL" id="WND02819.1"/>
    </source>
</evidence>
<name>A0AA52EIA2_9PROT</name>
<dbReference type="RefSeq" id="WP_310798657.1">
    <property type="nucleotide sequence ID" value="NZ_CP123872.1"/>
</dbReference>
<gene>
    <name evidence="1" type="ORF">QGN29_00385</name>
</gene>
<keyword evidence="2" id="KW-1185">Reference proteome</keyword>
<dbReference type="KEGG" id="tmk:QGN29_00385"/>
<dbReference type="Proteomes" id="UP001268683">
    <property type="component" value="Chromosome"/>
</dbReference>
<evidence type="ECO:0000313" key="2">
    <source>
        <dbReference type="Proteomes" id="UP001268683"/>
    </source>
</evidence>